<feature type="transmembrane region" description="Helical" evidence="7">
    <location>
        <begin position="15"/>
        <end position="40"/>
    </location>
</feature>
<dbReference type="AlphaFoldDB" id="A0A0W0Z0A7"/>
<dbReference type="GO" id="GO:0005886">
    <property type="term" value="C:plasma membrane"/>
    <property type="evidence" value="ECO:0007669"/>
    <property type="project" value="UniProtKB-SubCell"/>
</dbReference>
<feature type="transmembrane region" description="Helical" evidence="7">
    <location>
        <begin position="308"/>
        <end position="330"/>
    </location>
</feature>
<dbReference type="Proteomes" id="UP000054877">
    <property type="component" value="Unassembled WGS sequence"/>
</dbReference>
<sequence length="459" mass="50730">MHYLELMKYSWSNSVLPIAAIFCFRMLGLFMLIPVFTVFANHLESATPTLIGIALGSYGLSQGILQMPFGILSDKIGRKPVLTIGLLLFILGSLLGALTHSIYGMILARVLQGTGAIGSVLIALMADLTPDRERTKAMAVIGMTIGISFSLAMVISPSITHHYGLPGIFYLTAVLATSGLILLHLVIPSPSRESFHADSETNPSLLKSVFFNPQLQRLNAGIFLQHFILTSTFYVVPLLLSQQVRDGHLSQQWHFYLPVMIFSFLAMIPFIAVAERKQAMKPVFLSSVLIAGLSQWCLAWTHHHQVSLWIFMVTYFIAFNILEASLPSLISKQANPHTKGTAMGIYSSSQFLGIFLGGTAGGLLFQLGGANAIFYTNGLVCVFWLAVAWSMTPYAYLSTIIINGQDFDATTLQIAIRRLSRLKGVSHVRYNREDNHFQLRVIKREYRTGSAENILADIH</sequence>
<evidence type="ECO:0000256" key="6">
    <source>
        <dbReference type="ARBA" id="ARBA00023136"/>
    </source>
</evidence>
<organism evidence="9 10">
    <name type="scientific">Legionella spiritensis</name>
    <dbReference type="NCBI Taxonomy" id="452"/>
    <lineage>
        <taxon>Bacteria</taxon>
        <taxon>Pseudomonadati</taxon>
        <taxon>Pseudomonadota</taxon>
        <taxon>Gammaproteobacteria</taxon>
        <taxon>Legionellales</taxon>
        <taxon>Legionellaceae</taxon>
        <taxon>Legionella</taxon>
    </lineage>
</organism>
<comment type="caution">
    <text evidence="9">The sequence shown here is derived from an EMBL/GenBank/DDBJ whole genome shotgun (WGS) entry which is preliminary data.</text>
</comment>
<reference evidence="9 10" key="1">
    <citation type="submission" date="2015-11" db="EMBL/GenBank/DDBJ databases">
        <title>Genomic analysis of 38 Legionella species identifies large and diverse effector repertoires.</title>
        <authorList>
            <person name="Burstein D."/>
            <person name="Amaro F."/>
            <person name="Zusman T."/>
            <person name="Lifshitz Z."/>
            <person name="Cohen O."/>
            <person name="Gilbert J.A."/>
            <person name="Pupko T."/>
            <person name="Shuman H.A."/>
            <person name="Segal G."/>
        </authorList>
    </citation>
    <scope>NUCLEOTIDE SEQUENCE [LARGE SCALE GENOMIC DNA]</scope>
    <source>
        <strain evidence="9 10">Mt.St.Helens-9</strain>
    </source>
</reference>
<feature type="domain" description="Major facilitator superfamily (MFS) profile" evidence="8">
    <location>
        <begin position="14"/>
        <end position="396"/>
    </location>
</feature>
<evidence type="ECO:0000313" key="10">
    <source>
        <dbReference type="Proteomes" id="UP000054877"/>
    </source>
</evidence>
<dbReference type="STRING" id="452.Lspi_1785"/>
<feature type="transmembrane region" description="Helical" evidence="7">
    <location>
        <begin position="46"/>
        <end position="69"/>
    </location>
</feature>
<evidence type="ECO:0000256" key="5">
    <source>
        <dbReference type="ARBA" id="ARBA00022989"/>
    </source>
</evidence>
<keyword evidence="10" id="KW-1185">Reference proteome</keyword>
<evidence type="ECO:0000259" key="8">
    <source>
        <dbReference type="PROSITE" id="PS50850"/>
    </source>
</evidence>
<gene>
    <name evidence="9" type="primary">yajR</name>
    <name evidence="9" type="ORF">Lspi_1785</name>
</gene>
<dbReference type="SUPFAM" id="SSF103473">
    <property type="entry name" value="MFS general substrate transporter"/>
    <property type="match status" value="1"/>
</dbReference>
<dbReference type="PROSITE" id="PS50850">
    <property type="entry name" value="MFS"/>
    <property type="match status" value="1"/>
</dbReference>
<keyword evidence="3" id="KW-1003">Cell membrane</keyword>
<evidence type="ECO:0000256" key="7">
    <source>
        <dbReference type="SAM" id="Phobius"/>
    </source>
</evidence>
<comment type="subcellular location">
    <subcellularLocation>
        <location evidence="1">Cell membrane</location>
        <topology evidence="1">Multi-pass membrane protein</topology>
    </subcellularLocation>
</comment>
<dbReference type="GO" id="GO:0022857">
    <property type="term" value="F:transmembrane transporter activity"/>
    <property type="evidence" value="ECO:0007669"/>
    <property type="project" value="InterPro"/>
</dbReference>
<dbReference type="InterPro" id="IPR011701">
    <property type="entry name" value="MFS"/>
</dbReference>
<evidence type="ECO:0000256" key="3">
    <source>
        <dbReference type="ARBA" id="ARBA00022475"/>
    </source>
</evidence>
<name>A0A0W0Z0A7_LEGSP</name>
<feature type="transmembrane region" description="Helical" evidence="7">
    <location>
        <begin position="137"/>
        <end position="155"/>
    </location>
</feature>
<feature type="transmembrane region" description="Helical" evidence="7">
    <location>
        <begin position="81"/>
        <end position="100"/>
    </location>
</feature>
<dbReference type="InterPro" id="IPR036259">
    <property type="entry name" value="MFS_trans_sf"/>
</dbReference>
<dbReference type="PATRIC" id="fig|452.5.peg.1964"/>
<keyword evidence="2" id="KW-0813">Transport</keyword>
<dbReference type="EMBL" id="LNYX01000029">
    <property type="protein sequence ID" value="KTD62573.1"/>
    <property type="molecule type" value="Genomic_DNA"/>
</dbReference>
<evidence type="ECO:0000313" key="9">
    <source>
        <dbReference type="EMBL" id="KTD62573.1"/>
    </source>
</evidence>
<dbReference type="PANTHER" id="PTHR23517">
    <property type="entry name" value="RESISTANCE PROTEIN MDTM, PUTATIVE-RELATED-RELATED"/>
    <property type="match status" value="1"/>
</dbReference>
<keyword evidence="6 7" id="KW-0472">Membrane</keyword>
<feature type="transmembrane region" description="Helical" evidence="7">
    <location>
        <begin position="167"/>
        <end position="187"/>
    </location>
</feature>
<keyword evidence="5 7" id="KW-1133">Transmembrane helix</keyword>
<feature type="transmembrane region" description="Helical" evidence="7">
    <location>
        <begin position="222"/>
        <end position="241"/>
    </location>
</feature>
<dbReference type="CDD" id="cd17472">
    <property type="entry name" value="MFS_YajR_like"/>
    <property type="match status" value="1"/>
</dbReference>
<feature type="transmembrane region" description="Helical" evidence="7">
    <location>
        <begin position="283"/>
        <end position="302"/>
    </location>
</feature>
<protein>
    <submittedName>
        <fullName evidence="9">Transporter, major facilitator family</fullName>
    </submittedName>
</protein>
<evidence type="ECO:0000256" key="4">
    <source>
        <dbReference type="ARBA" id="ARBA00022692"/>
    </source>
</evidence>
<feature type="transmembrane region" description="Helical" evidence="7">
    <location>
        <begin position="374"/>
        <end position="397"/>
    </location>
</feature>
<feature type="transmembrane region" description="Helical" evidence="7">
    <location>
        <begin position="106"/>
        <end position="125"/>
    </location>
</feature>
<dbReference type="PANTHER" id="PTHR23517:SF2">
    <property type="entry name" value="MULTIDRUG RESISTANCE PROTEIN MDTH"/>
    <property type="match status" value="1"/>
</dbReference>
<feature type="transmembrane region" description="Helical" evidence="7">
    <location>
        <begin position="351"/>
        <end position="368"/>
    </location>
</feature>
<keyword evidence="4 7" id="KW-0812">Transmembrane</keyword>
<dbReference type="InterPro" id="IPR050171">
    <property type="entry name" value="MFS_Transporters"/>
</dbReference>
<dbReference type="Pfam" id="PF07690">
    <property type="entry name" value="MFS_1"/>
    <property type="match status" value="1"/>
</dbReference>
<dbReference type="InterPro" id="IPR020846">
    <property type="entry name" value="MFS_dom"/>
</dbReference>
<accession>A0A0W0Z0A7</accession>
<evidence type="ECO:0000256" key="2">
    <source>
        <dbReference type="ARBA" id="ARBA00022448"/>
    </source>
</evidence>
<evidence type="ECO:0000256" key="1">
    <source>
        <dbReference type="ARBA" id="ARBA00004651"/>
    </source>
</evidence>
<feature type="transmembrane region" description="Helical" evidence="7">
    <location>
        <begin position="253"/>
        <end position="274"/>
    </location>
</feature>
<dbReference type="Gene3D" id="1.20.1250.20">
    <property type="entry name" value="MFS general substrate transporter like domains"/>
    <property type="match status" value="1"/>
</dbReference>
<proteinExistence type="predicted"/>